<reference evidence="4 5" key="1">
    <citation type="submission" date="2007-08" db="EMBL/GenBank/DDBJ databases">
        <title>Complete sequence of Roseiflexus castenholzii DSM 13941.</title>
        <authorList>
            <consortium name="US DOE Joint Genome Institute"/>
            <person name="Copeland A."/>
            <person name="Lucas S."/>
            <person name="Lapidus A."/>
            <person name="Barry K."/>
            <person name="Glavina del Rio T."/>
            <person name="Dalin E."/>
            <person name="Tice H."/>
            <person name="Pitluck S."/>
            <person name="Thompson L.S."/>
            <person name="Brettin T."/>
            <person name="Bruce D."/>
            <person name="Detter J.C."/>
            <person name="Han C."/>
            <person name="Tapia R."/>
            <person name="Schmutz J."/>
            <person name="Larimer F."/>
            <person name="Land M."/>
            <person name="Hauser L."/>
            <person name="Kyrpides N."/>
            <person name="Mikhailova N."/>
            <person name="Bryant D.A."/>
            <person name="Hanada S."/>
            <person name="Tsukatani Y."/>
            <person name="Richardson P."/>
        </authorList>
    </citation>
    <scope>NUCLEOTIDE SEQUENCE [LARGE SCALE GENOMIC DNA]</scope>
    <source>
        <strain evidence="5">DSM 13941 / HLO8</strain>
    </source>
</reference>
<feature type="domain" description="CRISPR type III-associated protein" evidence="3">
    <location>
        <begin position="109"/>
        <end position="572"/>
    </location>
</feature>
<dbReference type="KEGG" id="rca:Rcas_3289"/>
<dbReference type="GO" id="GO:0051607">
    <property type="term" value="P:defense response to virus"/>
    <property type="evidence" value="ECO:0007669"/>
    <property type="project" value="UniProtKB-KW"/>
</dbReference>
<evidence type="ECO:0000313" key="5">
    <source>
        <dbReference type="Proteomes" id="UP000000263"/>
    </source>
</evidence>
<feature type="region of interest" description="Disordered" evidence="2">
    <location>
        <begin position="1"/>
        <end position="54"/>
    </location>
</feature>
<feature type="compositionally biased region" description="Basic residues" evidence="2">
    <location>
        <begin position="1"/>
        <end position="15"/>
    </location>
</feature>
<sequence length="699" mass="79523">MAKHKNNKQIPKRGQMHQGGGKANRSEKWDRHQVSTQVVPPSPPTAPWPRAKESTKARESYRFLNPYNFVRYLPPPTIPETDPDAQLLGRCPPPPHDRYVGLTGRITCTLEAVTPLFIADSHDVQSTTILLVDNREVQHKNYRFFQYDGQDAIPATSLRGMIRALFETVTNSPFSVFNGEERLEYRIDPIESKRFKPGIVLSLPDGDQPGVIALCEEATIGAYYEDRNLNVLHGDWSCGETAYAVLSTAKNGVKKVEALAREQDNNRLLKYNKPLVKGWVKITGCTIETKRNERFFYFKEGDPAKAKHVSFDTEREADFNAVLHAQLHERRDDFHSQVQSDRLTPGNLVYVELEPDQKTVRNIALAKVARLRYRHSIGDLLPEHLKPSEEYERLDIASRVFGWVRATPAEDRKVRVAYAGRVRFSHAVLIEDKGVYAEPMPLAVLSSSKPTTTLFYLRKKDGEWSEEERKRPGSATTIGYDGPNQLRGRKFYRHHGNSLNRLEYERAGQRRDHQNRTVRGVRVPGNVFQFTIDFHNLAPVELGALLWTLSLGEEKCFFRLGYAKPLGFGSVKLAVDQIDLLEPGMRYCSLQQSGWRRAEVGERSEWVAAFAQAMQQCYGQSLYQLPHITDLLALLRDPVPPLPIHYPRTDVHPDPEGKNFEWFVANKVKSNKLADAGPNLVLEEPGDEQGLPLLTKEKE</sequence>
<keyword evidence="5" id="KW-1185">Reference proteome</keyword>
<name>A7NP44_ROSCS</name>
<evidence type="ECO:0000313" key="4">
    <source>
        <dbReference type="EMBL" id="ABU59340.1"/>
    </source>
</evidence>
<feature type="compositionally biased region" description="Basic and acidic residues" evidence="2">
    <location>
        <begin position="24"/>
        <end position="33"/>
    </location>
</feature>
<proteinExistence type="predicted"/>
<evidence type="ECO:0000259" key="3">
    <source>
        <dbReference type="Pfam" id="PF03787"/>
    </source>
</evidence>
<dbReference type="AlphaFoldDB" id="A7NP44"/>
<dbReference type="HOGENOM" id="CLU_012834_0_0_0"/>
<protein>
    <recommendedName>
        <fullName evidence="3">CRISPR type III-associated protein domain-containing protein</fullName>
    </recommendedName>
</protein>
<gene>
    <name evidence="4" type="ordered locus">Rcas_3289</name>
</gene>
<evidence type="ECO:0000256" key="1">
    <source>
        <dbReference type="ARBA" id="ARBA00023118"/>
    </source>
</evidence>
<accession>A7NP44</accession>
<feature type="region of interest" description="Disordered" evidence="2">
    <location>
        <begin position="678"/>
        <end position="699"/>
    </location>
</feature>
<dbReference type="Proteomes" id="UP000000263">
    <property type="component" value="Chromosome"/>
</dbReference>
<dbReference type="Pfam" id="PF03787">
    <property type="entry name" value="RAMPs"/>
    <property type="match status" value="1"/>
</dbReference>
<dbReference type="NCBIfam" id="TIGR03986">
    <property type="entry name" value="TIGR03986 family CRISPR-associated RAMP protein"/>
    <property type="match status" value="1"/>
</dbReference>
<dbReference type="InterPro" id="IPR005537">
    <property type="entry name" value="RAMP_III_fam"/>
</dbReference>
<dbReference type="RefSeq" id="WP_012121764.1">
    <property type="nucleotide sequence ID" value="NC_009767.1"/>
</dbReference>
<dbReference type="STRING" id="383372.Rcas_3289"/>
<dbReference type="eggNOG" id="COG1337">
    <property type="taxonomic scope" value="Bacteria"/>
</dbReference>
<dbReference type="EMBL" id="CP000804">
    <property type="protein sequence ID" value="ABU59340.1"/>
    <property type="molecule type" value="Genomic_DNA"/>
</dbReference>
<evidence type="ECO:0000256" key="2">
    <source>
        <dbReference type="SAM" id="MobiDB-lite"/>
    </source>
</evidence>
<organism evidence="4 5">
    <name type="scientific">Roseiflexus castenholzii (strain DSM 13941 / HLO8)</name>
    <dbReference type="NCBI Taxonomy" id="383372"/>
    <lineage>
        <taxon>Bacteria</taxon>
        <taxon>Bacillati</taxon>
        <taxon>Chloroflexota</taxon>
        <taxon>Chloroflexia</taxon>
        <taxon>Chloroflexales</taxon>
        <taxon>Roseiflexineae</taxon>
        <taxon>Roseiflexaceae</taxon>
        <taxon>Roseiflexus</taxon>
    </lineage>
</organism>
<dbReference type="InterPro" id="IPR023825">
    <property type="entry name" value="CRISPR-assoc_RAMP_BGP1436"/>
</dbReference>
<keyword evidence="1" id="KW-0051">Antiviral defense</keyword>
<dbReference type="OrthoDB" id="5362408at2"/>